<dbReference type="OrthoDB" id="527295at2"/>
<protein>
    <recommendedName>
        <fullName evidence="5">RNA polymerase sigma-70 region 4 domain-containing protein</fullName>
    </recommendedName>
</protein>
<dbReference type="Pfam" id="PF04545">
    <property type="entry name" value="Sigma70_r4"/>
    <property type="match status" value="1"/>
</dbReference>
<keyword evidence="2" id="KW-0731">Sigma factor</keyword>
<dbReference type="GO" id="GO:0006352">
    <property type="term" value="P:DNA-templated transcription initiation"/>
    <property type="evidence" value="ECO:0007669"/>
    <property type="project" value="InterPro"/>
</dbReference>
<evidence type="ECO:0000313" key="7">
    <source>
        <dbReference type="Proteomes" id="UP000271624"/>
    </source>
</evidence>
<dbReference type="NCBIfam" id="TIGR02937">
    <property type="entry name" value="sigma70-ECF"/>
    <property type="match status" value="1"/>
</dbReference>
<evidence type="ECO:0000256" key="2">
    <source>
        <dbReference type="ARBA" id="ARBA00023082"/>
    </source>
</evidence>
<evidence type="ECO:0000256" key="3">
    <source>
        <dbReference type="ARBA" id="ARBA00023125"/>
    </source>
</evidence>
<organism evidence="6 7">
    <name type="scientific">Dulcicalothrix desertica PCC 7102</name>
    <dbReference type="NCBI Taxonomy" id="232991"/>
    <lineage>
        <taxon>Bacteria</taxon>
        <taxon>Bacillati</taxon>
        <taxon>Cyanobacteriota</taxon>
        <taxon>Cyanophyceae</taxon>
        <taxon>Nostocales</taxon>
        <taxon>Calotrichaceae</taxon>
        <taxon>Dulcicalothrix</taxon>
    </lineage>
</organism>
<keyword evidence="4" id="KW-0804">Transcription</keyword>
<keyword evidence="3" id="KW-0238">DNA-binding</keyword>
<dbReference type="PANTHER" id="PTHR30385:SF7">
    <property type="entry name" value="RNA POLYMERASE SIGMA FACTOR FLIA"/>
    <property type="match status" value="1"/>
</dbReference>
<evidence type="ECO:0000313" key="6">
    <source>
        <dbReference type="EMBL" id="RUS98639.1"/>
    </source>
</evidence>
<dbReference type="EMBL" id="RSCL01000028">
    <property type="protein sequence ID" value="RUS98639.1"/>
    <property type="molecule type" value="Genomic_DNA"/>
</dbReference>
<dbReference type="RefSeq" id="WP_127086085.1">
    <property type="nucleotide sequence ID" value="NZ_RSCL01000028.1"/>
</dbReference>
<dbReference type="Proteomes" id="UP000271624">
    <property type="component" value="Unassembled WGS sequence"/>
</dbReference>
<proteinExistence type="predicted"/>
<comment type="caution">
    <text evidence="6">The sequence shown here is derived from an EMBL/GenBank/DDBJ whole genome shotgun (WGS) entry which is preliminary data.</text>
</comment>
<reference evidence="6" key="1">
    <citation type="submission" date="2018-12" db="EMBL/GenBank/DDBJ databases">
        <authorList>
            <person name="Will S."/>
            <person name="Neumann-Schaal M."/>
            <person name="Henke P."/>
        </authorList>
    </citation>
    <scope>NUCLEOTIDE SEQUENCE</scope>
    <source>
        <strain evidence="6">PCC 7102</strain>
    </source>
</reference>
<evidence type="ECO:0000256" key="1">
    <source>
        <dbReference type="ARBA" id="ARBA00023015"/>
    </source>
</evidence>
<dbReference type="GO" id="GO:0016987">
    <property type="term" value="F:sigma factor activity"/>
    <property type="evidence" value="ECO:0007669"/>
    <property type="project" value="UniProtKB-KW"/>
</dbReference>
<dbReference type="PANTHER" id="PTHR30385">
    <property type="entry name" value="SIGMA FACTOR F FLAGELLAR"/>
    <property type="match status" value="1"/>
</dbReference>
<name>A0A433UXR6_9CYAN</name>
<evidence type="ECO:0000259" key="5">
    <source>
        <dbReference type="Pfam" id="PF04545"/>
    </source>
</evidence>
<dbReference type="SUPFAM" id="SSF88659">
    <property type="entry name" value="Sigma3 and sigma4 domains of RNA polymerase sigma factors"/>
    <property type="match status" value="1"/>
</dbReference>
<evidence type="ECO:0000256" key="4">
    <source>
        <dbReference type="ARBA" id="ARBA00023163"/>
    </source>
</evidence>
<keyword evidence="7" id="KW-1185">Reference proteome</keyword>
<dbReference type="InterPro" id="IPR007630">
    <property type="entry name" value="RNA_pol_sigma70_r4"/>
</dbReference>
<dbReference type="InterPro" id="IPR013324">
    <property type="entry name" value="RNA_pol_sigma_r3/r4-like"/>
</dbReference>
<dbReference type="AlphaFoldDB" id="A0A433UXR6"/>
<dbReference type="GO" id="GO:0003677">
    <property type="term" value="F:DNA binding"/>
    <property type="evidence" value="ECO:0007669"/>
    <property type="project" value="UniProtKB-KW"/>
</dbReference>
<feature type="domain" description="RNA polymerase sigma-70 region 4" evidence="5">
    <location>
        <begin position="303"/>
        <end position="344"/>
    </location>
</feature>
<gene>
    <name evidence="6" type="ORF">DSM106972_080250</name>
</gene>
<keyword evidence="1" id="KW-0805">Transcription regulation</keyword>
<accession>A0A433UXR6</accession>
<dbReference type="Gene3D" id="1.10.10.60">
    <property type="entry name" value="Homeodomain-like"/>
    <property type="match status" value="1"/>
</dbReference>
<dbReference type="CDD" id="cd06171">
    <property type="entry name" value="Sigma70_r4"/>
    <property type="match status" value="1"/>
</dbReference>
<sequence>MYSRQSIIDKFSTFIQFDAERFQTWIKDGRLRRSIQSCINKNPEETSDNVWAIYWYKRWQKEQLSIAQQHLNAYLQEPCYWSSQKLAQSFSATQYSLADFFQIGIIQVERILKGFNPSQGFVLKNYASTIFSSIIRETLRQRHEVDICSTWGMLRKTSQKRLIESLEGAGLSKETITNYTNAFNCYQLIYVPSQTNTSRKLARPDDKTWDAITKAYNMQAPSNVSAQTLESWMQTCASSIRNFLYPPVTSINTSTGSEDTYEIIDNIPSNENSPLVEIIAEEEQQARNSQLSEIGQVLVEAVNKLELEAQQILKLYYIQGLTQQQIAKKLDIPQYTVSRRLNKIREGLLKAVFTWSKEKLHITITSDILKSMNSVIEQWLQVYYSSGAYVSN</sequence>
<dbReference type="InterPro" id="IPR014284">
    <property type="entry name" value="RNA_pol_sigma-70_dom"/>
</dbReference>
<reference evidence="6" key="2">
    <citation type="journal article" date="2019" name="Genome Biol. Evol.">
        <title>Day and night: Metabolic profiles and evolutionary relationships of six axenic non-marine cyanobacteria.</title>
        <authorList>
            <person name="Will S.E."/>
            <person name="Henke P."/>
            <person name="Boedeker C."/>
            <person name="Huang S."/>
            <person name="Brinkmann H."/>
            <person name="Rohde M."/>
            <person name="Jarek M."/>
            <person name="Friedl T."/>
            <person name="Seufert S."/>
            <person name="Schumacher M."/>
            <person name="Overmann J."/>
            <person name="Neumann-Schaal M."/>
            <person name="Petersen J."/>
        </authorList>
    </citation>
    <scope>NUCLEOTIDE SEQUENCE [LARGE SCALE GENOMIC DNA]</scope>
    <source>
        <strain evidence="6">PCC 7102</strain>
    </source>
</reference>